<dbReference type="InterPro" id="IPR000242">
    <property type="entry name" value="PTP_cat"/>
</dbReference>
<feature type="domain" description="Tyrosine-protein phosphatase" evidence="3">
    <location>
        <begin position="47"/>
        <end position="253"/>
    </location>
</feature>
<dbReference type="InterPro" id="IPR003595">
    <property type="entry name" value="Tyr_Pase_cat"/>
</dbReference>
<reference evidence="5" key="2">
    <citation type="submission" date="2025-09" db="UniProtKB">
        <authorList>
            <consortium name="Ensembl"/>
        </authorList>
    </citation>
    <scope>IDENTIFICATION</scope>
</reference>
<name>A0A8C4NIV8_EPTBU</name>
<dbReference type="SMART" id="SM00194">
    <property type="entry name" value="PTPc"/>
    <property type="match status" value="1"/>
</dbReference>
<dbReference type="GeneTree" id="ENSGT00940000168318"/>
<dbReference type="PROSITE" id="PS50056">
    <property type="entry name" value="TYR_PHOSPHATASE_2"/>
    <property type="match status" value="1"/>
</dbReference>
<keyword evidence="2" id="KW-0904">Protein phosphatase</keyword>
<dbReference type="AlphaFoldDB" id="A0A8C4NIV8"/>
<evidence type="ECO:0000259" key="3">
    <source>
        <dbReference type="PROSITE" id="PS50055"/>
    </source>
</evidence>
<dbReference type="PROSITE" id="PS50055">
    <property type="entry name" value="TYR_PHOSPHATASE_PTP"/>
    <property type="match status" value="1"/>
</dbReference>
<dbReference type="PRINTS" id="PR00700">
    <property type="entry name" value="PRTYPHPHTASE"/>
</dbReference>
<evidence type="ECO:0000256" key="1">
    <source>
        <dbReference type="ARBA" id="ARBA00013064"/>
    </source>
</evidence>
<evidence type="ECO:0000313" key="6">
    <source>
        <dbReference type="Proteomes" id="UP000694388"/>
    </source>
</evidence>
<dbReference type="PANTHER" id="PTHR19134:SF449">
    <property type="entry name" value="TYROSINE-PROTEIN PHOSPHATASE 1"/>
    <property type="match status" value="1"/>
</dbReference>
<keyword evidence="6" id="KW-1185">Reference proteome</keyword>
<dbReference type="SMART" id="SM00404">
    <property type="entry name" value="PTPc_motif"/>
    <property type="match status" value="1"/>
</dbReference>
<dbReference type="InterPro" id="IPR029021">
    <property type="entry name" value="Prot-tyrosine_phosphatase-like"/>
</dbReference>
<proteinExistence type="predicted"/>
<accession>A0A8C4NIV8</accession>
<dbReference type="PROSITE" id="PS00383">
    <property type="entry name" value="TYR_PHOSPHATASE_1"/>
    <property type="match status" value="1"/>
</dbReference>
<evidence type="ECO:0000256" key="2">
    <source>
        <dbReference type="ARBA" id="ARBA00022912"/>
    </source>
</evidence>
<dbReference type="SUPFAM" id="SSF52799">
    <property type="entry name" value="(Phosphotyrosine protein) phosphatases II"/>
    <property type="match status" value="1"/>
</dbReference>
<dbReference type="GO" id="GO:0004725">
    <property type="term" value="F:protein tyrosine phosphatase activity"/>
    <property type="evidence" value="ECO:0007669"/>
    <property type="project" value="UniProtKB-EC"/>
</dbReference>
<protein>
    <recommendedName>
        <fullName evidence="1">protein-tyrosine-phosphatase</fullName>
        <ecNumber evidence="1">3.1.3.48</ecNumber>
    </recommendedName>
</protein>
<dbReference type="PANTHER" id="PTHR19134">
    <property type="entry name" value="RECEPTOR-TYPE TYROSINE-PROTEIN PHOSPHATASE"/>
    <property type="match status" value="1"/>
</dbReference>
<reference evidence="5" key="1">
    <citation type="submission" date="2025-08" db="UniProtKB">
        <authorList>
            <consortium name="Ensembl"/>
        </authorList>
    </citation>
    <scope>IDENTIFICATION</scope>
</reference>
<dbReference type="EC" id="3.1.3.48" evidence="1"/>
<dbReference type="InterPro" id="IPR000387">
    <property type="entry name" value="Tyr_Pase_dom"/>
</dbReference>
<evidence type="ECO:0000259" key="4">
    <source>
        <dbReference type="PROSITE" id="PS50056"/>
    </source>
</evidence>
<dbReference type="InterPro" id="IPR016130">
    <property type="entry name" value="Tyr_Pase_AS"/>
</dbReference>
<dbReference type="Ensembl" id="ENSEBUT00000003465.1">
    <property type="protein sequence ID" value="ENSEBUP00000003101.1"/>
    <property type="gene ID" value="ENSEBUG00000002276.1"/>
</dbReference>
<dbReference type="Proteomes" id="UP000694388">
    <property type="component" value="Unplaced"/>
</dbReference>
<evidence type="ECO:0000313" key="5">
    <source>
        <dbReference type="Ensembl" id="ENSEBUP00000003101.1"/>
    </source>
</evidence>
<dbReference type="Gene3D" id="3.90.190.10">
    <property type="entry name" value="Protein tyrosine phosphatase superfamily"/>
    <property type="match status" value="2"/>
</dbReference>
<organism evidence="5 6">
    <name type="scientific">Eptatretus burgeri</name>
    <name type="common">Inshore hagfish</name>
    <dbReference type="NCBI Taxonomy" id="7764"/>
    <lineage>
        <taxon>Eukaryota</taxon>
        <taxon>Metazoa</taxon>
        <taxon>Chordata</taxon>
        <taxon>Craniata</taxon>
        <taxon>Vertebrata</taxon>
        <taxon>Cyclostomata</taxon>
        <taxon>Myxini</taxon>
        <taxon>Myxiniformes</taxon>
        <taxon>Myxinidae</taxon>
        <taxon>Eptatretinae</taxon>
        <taxon>Eptatretus</taxon>
    </lineage>
</organism>
<dbReference type="InterPro" id="IPR050348">
    <property type="entry name" value="Protein-Tyr_Phosphatase"/>
</dbReference>
<keyword evidence="2" id="KW-0378">Hydrolase</keyword>
<sequence>FLPSLSPLSPIPLSPPLFLSLPSLSPPSLSSPSLSPSLTHPSPSLFLPPLHSPPEYINASHVQLLVGSQKLVHIACQSPLSGTAAHFWQMVWEQEAPVIVMVTREAERGRNKCVRYWPSTLYLCLILYLYQNGKSRHVAQLQFTSWPDLDVPLSAHPLLCFLRAVRFFCYHLKPQDTDDLRPLVVHCNAGVGRTGIFICLHAFLNHFEKGLEVMMSGAVSVVCVTTTITIITPDLTWIASSSEMALLYLRMMS</sequence>
<dbReference type="Pfam" id="PF00102">
    <property type="entry name" value="Y_phosphatase"/>
    <property type="match status" value="2"/>
</dbReference>
<feature type="domain" description="Tyrosine specific protein phosphatases" evidence="4">
    <location>
        <begin position="159"/>
        <end position="213"/>
    </location>
</feature>